<dbReference type="InterPro" id="IPR012866">
    <property type="entry name" value="DUF1644"/>
</dbReference>
<gene>
    <name evidence="1" type="ORF">DH2020_024693</name>
</gene>
<protein>
    <recommendedName>
        <fullName evidence="3">DUF1644 domain-containing protein</fullName>
    </recommendedName>
</protein>
<evidence type="ECO:0000313" key="2">
    <source>
        <dbReference type="Proteomes" id="UP001318860"/>
    </source>
</evidence>
<name>A0ABR0W1Q0_REHGL</name>
<dbReference type="EMBL" id="JABTTQ020000109">
    <property type="protein sequence ID" value="KAK6141561.1"/>
    <property type="molecule type" value="Genomic_DNA"/>
</dbReference>
<accession>A0ABR0W1Q0</accession>
<organism evidence="1 2">
    <name type="scientific">Rehmannia glutinosa</name>
    <name type="common">Chinese foxglove</name>
    <dbReference type="NCBI Taxonomy" id="99300"/>
    <lineage>
        <taxon>Eukaryota</taxon>
        <taxon>Viridiplantae</taxon>
        <taxon>Streptophyta</taxon>
        <taxon>Embryophyta</taxon>
        <taxon>Tracheophyta</taxon>
        <taxon>Spermatophyta</taxon>
        <taxon>Magnoliopsida</taxon>
        <taxon>eudicotyledons</taxon>
        <taxon>Gunneridae</taxon>
        <taxon>Pentapetalae</taxon>
        <taxon>asterids</taxon>
        <taxon>lamiids</taxon>
        <taxon>Lamiales</taxon>
        <taxon>Orobanchaceae</taxon>
        <taxon>Rehmannieae</taxon>
        <taxon>Rehmannia</taxon>
    </lineage>
</organism>
<comment type="caution">
    <text evidence="1">The sequence shown here is derived from an EMBL/GenBank/DDBJ whole genome shotgun (WGS) entry which is preliminary data.</text>
</comment>
<dbReference type="Pfam" id="PF07800">
    <property type="entry name" value="DUF1644"/>
    <property type="match status" value="2"/>
</dbReference>
<dbReference type="PANTHER" id="PTHR31197">
    <property type="entry name" value="OS01G0612600 PROTEIN"/>
    <property type="match status" value="1"/>
</dbReference>
<evidence type="ECO:0008006" key="3">
    <source>
        <dbReference type="Google" id="ProtNLM"/>
    </source>
</evidence>
<dbReference type="Proteomes" id="UP001318860">
    <property type="component" value="Unassembled WGS sequence"/>
</dbReference>
<proteinExistence type="predicted"/>
<sequence length="240" mass="27885">MATRKRSRSNDSDVSALYKQWDEASCPICMDHPHNAVLLICSSYEKGCRSYICDTSHRHSNCLDRFKNSKKKMQIARLHLVRYQKVALQHMWLCLEDLEQEAAWELRRHARRVHPTVRPADVDPSRQRAWRRLEHRTEYNDIVSAVRSAMPGAIVLGDYVIENGDRVSVERDRGEGRRWLSTLFYLQMISMDSGSELRAAGREVYRDIAALIGPRRDGDIYWHEPTSQVSFPVKDNLTSI</sequence>
<dbReference type="PANTHER" id="PTHR31197:SF2">
    <property type="entry name" value="C2H2-TYPE DOMAIN-CONTAINING PROTEIN"/>
    <property type="match status" value="1"/>
</dbReference>
<evidence type="ECO:0000313" key="1">
    <source>
        <dbReference type="EMBL" id="KAK6141561.1"/>
    </source>
</evidence>
<keyword evidence="2" id="KW-1185">Reference proteome</keyword>
<reference evidence="1 2" key="1">
    <citation type="journal article" date="2021" name="Comput. Struct. Biotechnol. J.">
        <title>De novo genome assembly of the potent medicinal plant Rehmannia glutinosa using nanopore technology.</title>
        <authorList>
            <person name="Ma L."/>
            <person name="Dong C."/>
            <person name="Song C."/>
            <person name="Wang X."/>
            <person name="Zheng X."/>
            <person name="Niu Y."/>
            <person name="Chen S."/>
            <person name="Feng W."/>
        </authorList>
    </citation>
    <scope>NUCLEOTIDE SEQUENCE [LARGE SCALE GENOMIC DNA]</scope>
    <source>
        <strain evidence="1">DH-2019</strain>
    </source>
</reference>